<dbReference type="Proteomes" id="UP000053825">
    <property type="component" value="Unassembled WGS sequence"/>
</dbReference>
<name>A0A0L7QLB6_9HYME</name>
<reference evidence="2 3" key="1">
    <citation type="submission" date="2015-07" db="EMBL/GenBank/DDBJ databases">
        <title>The genome of Habropoda laboriosa.</title>
        <authorList>
            <person name="Pan H."/>
            <person name="Kapheim K."/>
        </authorList>
    </citation>
    <scope>NUCLEOTIDE SEQUENCE [LARGE SCALE GENOMIC DNA]</scope>
    <source>
        <strain evidence="2">0110345459</strain>
    </source>
</reference>
<feature type="region of interest" description="Disordered" evidence="1">
    <location>
        <begin position="71"/>
        <end position="105"/>
    </location>
</feature>
<protein>
    <submittedName>
        <fullName evidence="2">Uncharacterized protein</fullName>
    </submittedName>
</protein>
<gene>
    <name evidence="2" type="ORF">WH47_11051</name>
</gene>
<keyword evidence="3" id="KW-1185">Reference proteome</keyword>
<evidence type="ECO:0000313" key="2">
    <source>
        <dbReference type="EMBL" id="KOC59422.1"/>
    </source>
</evidence>
<dbReference type="EMBL" id="KQ414924">
    <property type="protein sequence ID" value="KOC59422.1"/>
    <property type="molecule type" value="Genomic_DNA"/>
</dbReference>
<sequence>MYTSQKSSSIRSTADVKSRCQKACEQYDEKIKNETSKLDGTHRSLNTNFIPETDMRKTNLYSRGTIASTSLNNEQKAKEHKKEGDGSNNGTFYWKSRKERAPRAKPLLSNSHFHEFPERLAFDSTQKAIVR</sequence>
<dbReference type="AlphaFoldDB" id="A0A0L7QLB6"/>
<evidence type="ECO:0000313" key="3">
    <source>
        <dbReference type="Proteomes" id="UP000053825"/>
    </source>
</evidence>
<proteinExistence type="predicted"/>
<feature type="compositionally biased region" description="Basic and acidic residues" evidence="1">
    <location>
        <begin position="75"/>
        <end position="85"/>
    </location>
</feature>
<accession>A0A0L7QLB6</accession>
<evidence type="ECO:0000256" key="1">
    <source>
        <dbReference type="SAM" id="MobiDB-lite"/>
    </source>
</evidence>
<organism evidence="2 3">
    <name type="scientific">Habropoda laboriosa</name>
    <dbReference type="NCBI Taxonomy" id="597456"/>
    <lineage>
        <taxon>Eukaryota</taxon>
        <taxon>Metazoa</taxon>
        <taxon>Ecdysozoa</taxon>
        <taxon>Arthropoda</taxon>
        <taxon>Hexapoda</taxon>
        <taxon>Insecta</taxon>
        <taxon>Pterygota</taxon>
        <taxon>Neoptera</taxon>
        <taxon>Endopterygota</taxon>
        <taxon>Hymenoptera</taxon>
        <taxon>Apocrita</taxon>
        <taxon>Aculeata</taxon>
        <taxon>Apoidea</taxon>
        <taxon>Anthophila</taxon>
        <taxon>Apidae</taxon>
        <taxon>Habropoda</taxon>
    </lineage>
</organism>